<reference evidence="2" key="1">
    <citation type="submission" date="2020-08" db="EMBL/GenBank/DDBJ databases">
        <title>Genome public.</title>
        <authorList>
            <person name="Liu C."/>
            <person name="Sun Q."/>
        </authorList>
    </citation>
    <scope>NUCLEOTIDE SEQUENCE</scope>
    <source>
        <strain evidence="2">NSJ-15</strain>
    </source>
</reference>
<dbReference type="InterPro" id="IPR036390">
    <property type="entry name" value="WH_DNA-bd_sf"/>
</dbReference>
<proteinExistence type="predicted"/>
<dbReference type="InterPro" id="IPR036388">
    <property type="entry name" value="WH-like_DNA-bd_sf"/>
</dbReference>
<dbReference type="RefSeq" id="WP_093988239.1">
    <property type="nucleotide sequence ID" value="NZ_FYDD01000003.1"/>
</dbReference>
<dbReference type="OrthoDB" id="9808017at2"/>
<dbReference type="InterPro" id="IPR005149">
    <property type="entry name" value="Tscrpt_reg_PadR_N"/>
</dbReference>
<evidence type="ECO:0000259" key="1">
    <source>
        <dbReference type="Pfam" id="PF03551"/>
    </source>
</evidence>
<dbReference type="Pfam" id="PF03551">
    <property type="entry name" value="PadR"/>
    <property type="match status" value="1"/>
</dbReference>
<keyword evidence="3" id="KW-1185">Reference proteome</keyword>
<organism evidence="2 3">
    <name type="scientific">Massiliimalia timonensis</name>
    <dbReference type="NCBI Taxonomy" id="1987501"/>
    <lineage>
        <taxon>Bacteria</taxon>
        <taxon>Bacillati</taxon>
        <taxon>Bacillota</taxon>
        <taxon>Clostridia</taxon>
        <taxon>Eubacteriales</taxon>
        <taxon>Oscillospiraceae</taxon>
        <taxon>Massiliimalia</taxon>
    </lineage>
</organism>
<gene>
    <name evidence="2" type="ORF">H8702_01580</name>
</gene>
<sequence>MTFQLGSALLEACVLAVLSGGDTYGYVLTQSVKGKIEISESTLYPVMRRLQKGGYLETYDQPYQGRNRRYYHITEAGRQNLLEAREEWKLYKKKVDQILEEGTQNE</sequence>
<dbReference type="SUPFAM" id="SSF46785">
    <property type="entry name" value="Winged helix' DNA-binding domain"/>
    <property type="match status" value="1"/>
</dbReference>
<accession>A0A8J6PD12</accession>
<dbReference type="PANTHER" id="PTHR33169">
    <property type="entry name" value="PADR-FAMILY TRANSCRIPTIONAL REGULATOR"/>
    <property type="match status" value="1"/>
</dbReference>
<evidence type="ECO:0000313" key="2">
    <source>
        <dbReference type="EMBL" id="MBC8609812.1"/>
    </source>
</evidence>
<dbReference type="Gene3D" id="1.10.10.10">
    <property type="entry name" value="Winged helix-like DNA-binding domain superfamily/Winged helix DNA-binding domain"/>
    <property type="match status" value="1"/>
</dbReference>
<dbReference type="InterPro" id="IPR052509">
    <property type="entry name" value="Metal_resp_DNA-bind_regulator"/>
</dbReference>
<comment type="caution">
    <text evidence="2">The sequence shown here is derived from an EMBL/GenBank/DDBJ whole genome shotgun (WGS) entry which is preliminary data.</text>
</comment>
<protein>
    <submittedName>
        <fullName evidence="2">PadR family transcriptional regulator</fullName>
    </submittedName>
</protein>
<dbReference type="EMBL" id="JACRTL010000001">
    <property type="protein sequence ID" value="MBC8609812.1"/>
    <property type="molecule type" value="Genomic_DNA"/>
</dbReference>
<dbReference type="AlphaFoldDB" id="A0A8J6PD12"/>
<dbReference type="PANTHER" id="PTHR33169:SF24">
    <property type="entry name" value="TRANSCRIPTIONAL REGULATOR, PADR FAMILY"/>
    <property type="match status" value="1"/>
</dbReference>
<evidence type="ECO:0000313" key="3">
    <source>
        <dbReference type="Proteomes" id="UP000632659"/>
    </source>
</evidence>
<dbReference type="Proteomes" id="UP000632659">
    <property type="component" value="Unassembled WGS sequence"/>
</dbReference>
<feature type="domain" description="Transcription regulator PadR N-terminal" evidence="1">
    <location>
        <begin position="14"/>
        <end position="81"/>
    </location>
</feature>
<name>A0A8J6PD12_9FIRM</name>